<name>A0A8S3WZR0_PARAO</name>
<evidence type="ECO:0000256" key="1">
    <source>
        <dbReference type="SAM" id="MobiDB-lite"/>
    </source>
</evidence>
<dbReference type="EMBL" id="CAJQZP010000885">
    <property type="protein sequence ID" value="CAG4993298.1"/>
    <property type="molecule type" value="Genomic_DNA"/>
</dbReference>
<dbReference type="OrthoDB" id="6884025at2759"/>
<sequence>MSGKPASVAASRAGVASVAGVAGAPRVLLYVAERQLEPAAAGPDQLPAAAPFDALYIHENIPHQVPLPQNTLYRTQPEQNDQRNTCGNLFYKHLNDEGKLSAYEATENIVTQRSDFFPVSQQFLKEPPLKVEDSKNIDRPNNVNLKIDSTNSLSTEYSSVETFQARVPVETGEIVTYQRCPVSSDNMPSMLPVRQHHTQNQFNESSAVQGESEGTNSSEREVSMNKGYVNYQFLEQSATHQSIVNQSINILNQQIGVSRTIGSEGDSGSAPQLVRTADGVVLAVLPSSTLPHCTETEFRTAQSEFPQTITVPLGWRRIVTGASVLYIRYVLTFY</sequence>
<protein>
    <submittedName>
        <fullName evidence="2">(apollo) hypothetical protein</fullName>
    </submittedName>
</protein>
<dbReference type="AlphaFoldDB" id="A0A8S3WZR0"/>
<organism evidence="2 3">
    <name type="scientific">Parnassius apollo</name>
    <name type="common">Apollo butterfly</name>
    <name type="synonym">Papilio apollo</name>
    <dbReference type="NCBI Taxonomy" id="110799"/>
    <lineage>
        <taxon>Eukaryota</taxon>
        <taxon>Metazoa</taxon>
        <taxon>Ecdysozoa</taxon>
        <taxon>Arthropoda</taxon>
        <taxon>Hexapoda</taxon>
        <taxon>Insecta</taxon>
        <taxon>Pterygota</taxon>
        <taxon>Neoptera</taxon>
        <taxon>Endopterygota</taxon>
        <taxon>Lepidoptera</taxon>
        <taxon>Glossata</taxon>
        <taxon>Ditrysia</taxon>
        <taxon>Papilionoidea</taxon>
        <taxon>Papilionidae</taxon>
        <taxon>Parnassiinae</taxon>
        <taxon>Parnassini</taxon>
        <taxon>Parnassius</taxon>
        <taxon>Parnassius</taxon>
    </lineage>
</organism>
<dbReference type="Proteomes" id="UP000691718">
    <property type="component" value="Unassembled WGS sequence"/>
</dbReference>
<evidence type="ECO:0000313" key="2">
    <source>
        <dbReference type="EMBL" id="CAG4993298.1"/>
    </source>
</evidence>
<keyword evidence="3" id="KW-1185">Reference proteome</keyword>
<accession>A0A8S3WZR0</accession>
<proteinExistence type="predicted"/>
<feature type="region of interest" description="Disordered" evidence="1">
    <location>
        <begin position="201"/>
        <end position="221"/>
    </location>
</feature>
<feature type="compositionally biased region" description="Polar residues" evidence="1">
    <location>
        <begin position="201"/>
        <end position="217"/>
    </location>
</feature>
<evidence type="ECO:0000313" key="3">
    <source>
        <dbReference type="Proteomes" id="UP000691718"/>
    </source>
</evidence>
<comment type="caution">
    <text evidence="2">The sequence shown here is derived from an EMBL/GenBank/DDBJ whole genome shotgun (WGS) entry which is preliminary data.</text>
</comment>
<gene>
    <name evidence="2" type="ORF">PAPOLLO_LOCUS12482</name>
</gene>
<reference evidence="2" key="1">
    <citation type="submission" date="2021-04" db="EMBL/GenBank/DDBJ databases">
        <authorList>
            <person name="Tunstrom K."/>
        </authorList>
    </citation>
    <scope>NUCLEOTIDE SEQUENCE</scope>
</reference>